<dbReference type="AlphaFoldDB" id="A0A6A4IQL4"/>
<feature type="region of interest" description="Disordered" evidence="1">
    <location>
        <begin position="184"/>
        <end position="240"/>
    </location>
</feature>
<organism evidence="2 3">
    <name type="scientific">Gymnopus androsaceus JB14</name>
    <dbReference type="NCBI Taxonomy" id="1447944"/>
    <lineage>
        <taxon>Eukaryota</taxon>
        <taxon>Fungi</taxon>
        <taxon>Dikarya</taxon>
        <taxon>Basidiomycota</taxon>
        <taxon>Agaricomycotina</taxon>
        <taxon>Agaricomycetes</taxon>
        <taxon>Agaricomycetidae</taxon>
        <taxon>Agaricales</taxon>
        <taxon>Marasmiineae</taxon>
        <taxon>Omphalotaceae</taxon>
        <taxon>Gymnopus</taxon>
    </lineage>
</organism>
<evidence type="ECO:0000313" key="2">
    <source>
        <dbReference type="EMBL" id="KAE9411048.1"/>
    </source>
</evidence>
<accession>A0A6A4IQL4</accession>
<dbReference type="EMBL" id="ML769384">
    <property type="protein sequence ID" value="KAE9411048.1"/>
    <property type="molecule type" value="Genomic_DNA"/>
</dbReference>
<feature type="region of interest" description="Disordered" evidence="1">
    <location>
        <begin position="1"/>
        <end position="20"/>
    </location>
</feature>
<dbReference type="OrthoDB" id="3258400at2759"/>
<reference evidence="2" key="1">
    <citation type="journal article" date="2019" name="Environ. Microbiol.">
        <title>Fungal ecological strategies reflected in gene transcription - a case study of two litter decomposers.</title>
        <authorList>
            <person name="Barbi F."/>
            <person name="Kohler A."/>
            <person name="Barry K."/>
            <person name="Baskaran P."/>
            <person name="Daum C."/>
            <person name="Fauchery L."/>
            <person name="Ihrmark K."/>
            <person name="Kuo A."/>
            <person name="LaButti K."/>
            <person name="Lipzen A."/>
            <person name="Morin E."/>
            <person name="Grigoriev I.V."/>
            <person name="Henrissat B."/>
            <person name="Lindahl B."/>
            <person name="Martin F."/>
        </authorList>
    </citation>
    <scope>NUCLEOTIDE SEQUENCE</scope>
    <source>
        <strain evidence="2">JB14</strain>
    </source>
</reference>
<feature type="compositionally biased region" description="Low complexity" evidence="1">
    <location>
        <begin position="10"/>
        <end position="19"/>
    </location>
</feature>
<gene>
    <name evidence="2" type="ORF">BT96DRAFT_912394</name>
</gene>
<feature type="compositionally biased region" description="Polar residues" evidence="1">
    <location>
        <begin position="206"/>
        <end position="218"/>
    </location>
</feature>
<name>A0A6A4IQL4_9AGAR</name>
<evidence type="ECO:0000313" key="3">
    <source>
        <dbReference type="Proteomes" id="UP000799118"/>
    </source>
</evidence>
<keyword evidence="3" id="KW-1185">Reference proteome</keyword>
<dbReference type="Proteomes" id="UP000799118">
    <property type="component" value="Unassembled WGS sequence"/>
</dbReference>
<sequence>MYSTDYLEESPTSSFSSSPMAQADDYGLGFVWNTHYQQALNLRGLDAGGYCEDQWQPTYQAWDRSQARSYMHETHETQHVPEMTDACDLPLHAPIPVSGHSSILFTDIESSNWSASSPTSNHSFSSPIRNTIAAADVHAPRAIIAPPQIHEPRPMSPTAPPQPMHTFMNTFSVRAPVQTTFPTPCELLNEINGGGSNSNGASPESTSDSSPMETSGSSSRRHDAALTRFSSPEPEVITSHEKKRQYLECLEHYVQYLHDQINRIGVQAVPIERVSTYRGLSSRSIRTLLVHMETSTAKLKDKTHAEEQRFITLRDAYLRQEGSPTDPYIAASVETGEYYSNSAHPHNHPSTSAAGSYRHNERFNGLDLSHSSHSSVSNVLSHYNTL</sequence>
<protein>
    <submittedName>
        <fullName evidence="2">Uncharacterized protein</fullName>
    </submittedName>
</protein>
<proteinExistence type="predicted"/>
<evidence type="ECO:0000256" key="1">
    <source>
        <dbReference type="SAM" id="MobiDB-lite"/>
    </source>
</evidence>